<dbReference type="InterPro" id="IPR003674">
    <property type="entry name" value="Oligo_trans_STT3"/>
</dbReference>
<dbReference type="InterPro" id="IPR041154">
    <property type="entry name" value="AglB_P1"/>
</dbReference>
<sequence length="943" mass="102394">MTRRRRAVAERYGPFAILLLAVAFLLWVRLLPDDRVITDTAVFFSGNDAWYHSRTTQYVVRYFPELTPFDPWSNFPYGTGHHSGFGGLFDQIVALAVLVVGLGDPSDHLVNVVLALAPPVFGALTAVPTYYVGSRLTDRWGGAVAAGLLALVGGGFFYRTIVGASDHQSAEPLFGTAAVAGFAVALLAAYREKPLVADVRNGDWDLVRRPVVAGIFGGIAVAAYMALWPPGVMLLFTIGVFVVVQFSRDHLAGRATDYLTYAAVVTTAVAGVLALLYSRSNSLSATAYSLLQPLVAFGVAAGSLVLYGLSRYLDREGYDRRTFPQAVAALAVGSLAFLWLVFPRGIDLFAALVTRVYSFGLLTSVSAGTVGEIQPATVGTAVAAFGGLLVLAAAGFALLLYSVVRENRPVGLLVVLWSLSMFAAYFTMSRFGYYFAVTVALLAAYAIWWTFTELVPLDREGDALGDVDVYQVLGVLAVVLLIVPGNVVAVSGRQPVWEQAERLGGTDRAWYEGLNWLQENSPEPPMGYYEWYDRPADGDFDYPQGAYGVMSWWDYGHWITVMGHRIPYANPFQEGPVPASAYLQAANETRANLILEALPSLSENPSRVADMSVEELRDVVADQPARLDGENGRYVVIDDQMASDKFPPITRWAGPDLPAYFQEARYRFGGQNVTLRETTDRYAETTLASLYYRDADRLAHYRLVHEVDRYAIVGGYVSGQSVNPLTRLRLGSGWDNVASLAARLQRADRTRQVVPLGPRRTRFVYNAAVESRVKIFEHVEGATITGRAPNVENGTAAYATLRLRTHTGRNFTYVQRATVAPNGSFELTVPYATSDVVAPDDGGTNSSVRALGQYSVFVGNRTDPEATGTVAVPEPAIYDGETVDVQVEPVGEANESQGSSGSLSSPSSIALPKQRSSRAAPGRTTAGRETLRGARPGRTDWSE</sequence>
<feature type="transmembrane region" description="Helical" evidence="18">
    <location>
        <begin position="322"/>
        <end position="342"/>
    </location>
</feature>
<evidence type="ECO:0000259" key="19">
    <source>
        <dbReference type="Pfam" id="PF02516"/>
    </source>
</evidence>
<keyword evidence="10" id="KW-0479">Metal-binding</keyword>
<protein>
    <recommendedName>
        <fullName evidence="6">dolichyl-phosphooligosaccharide-protein glycotransferase</fullName>
        <ecNumber evidence="6">2.4.99.21</ecNumber>
    </recommendedName>
    <alternativeName>
        <fullName evidence="15">Oligosaccharyl transferase</fullName>
    </alternativeName>
</protein>
<name>A0ABD5XT56_9EURY</name>
<evidence type="ECO:0000256" key="5">
    <source>
        <dbReference type="ARBA" id="ARBA00010810"/>
    </source>
</evidence>
<comment type="subcellular location">
    <subcellularLocation>
        <location evidence="3">Cell membrane</location>
        <topology evidence="3">Multi-pass membrane protein</topology>
    </subcellularLocation>
</comment>
<dbReference type="Pfam" id="PF18079">
    <property type="entry name" value="AglB_L1"/>
    <property type="match status" value="1"/>
</dbReference>
<evidence type="ECO:0000259" key="21">
    <source>
        <dbReference type="Pfam" id="PF22627"/>
    </source>
</evidence>
<feature type="transmembrane region" description="Helical" evidence="18">
    <location>
        <begin position="143"/>
        <end position="161"/>
    </location>
</feature>
<feature type="transmembrane region" description="Helical" evidence="18">
    <location>
        <begin position="290"/>
        <end position="310"/>
    </location>
</feature>
<organism evidence="22 23">
    <name type="scientific">Halosimplex aquaticum</name>
    <dbReference type="NCBI Taxonomy" id="3026162"/>
    <lineage>
        <taxon>Archaea</taxon>
        <taxon>Methanobacteriati</taxon>
        <taxon>Methanobacteriota</taxon>
        <taxon>Stenosarchaea group</taxon>
        <taxon>Halobacteria</taxon>
        <taxon>Halobacteriales</taxon>
        <taxon>Haloarculaceae</taxon>
        <taxon>Halosimplex</taxon>
    </lineage>
</organism>
<feature type="transmembrane region" description="Helical" evidence="18">
    <location>
        <begin position="211"/>
        <end position="244"/>
    </location>
</feature>
<evidence type="ECO:0000256" key="7">
    <source>
        <dbReference type="ARBA" id="ARBA00022676"/>
    </source>
</evidence>
<dbReference type="PANTHER" id="PTHR13872:SF1">
    <property type="entry name" value="DOLICHYL-DIPHOSPHOOLIGOSACCHARIDE--PROTEIN GLYCOSYLTRANSFERASE SUBUNIT STT3B"/>
    <property type="match status" value="1"/>
</dbReference>
<dbReference type="GO" id="GO:0016757">
    <property type="term" value="F:glycosyltransferase activity"/>
    <property type="evidence" value="ECO:0007669"/>
    <property type="project" value="UniProtKB-KW"/>
</dbReference>
<keyword evidence="14" id="KW-0464">Manganese</keyword>
<evidence type="ECO:0000256" key="10">
    <source>
        <dbReference type="ARBA" id="ARBA00022723"/>
    </source>
</evidence>
<evidence type="ECO:0000256" key="2">
    <source>
        <dbReference type="ARBA" id="ARBA00001946"/>
    </source>
</evidence>
<comment type="similarity">
    <text evidence="5">Belongs to the STT3 family.</text>
</comment>
<evidence type="ECO:0000256" key="4">
    <source>
        <dbReference type="ARBA" id="ARBA00004922"/>
    </source>
</evidence>
<evidence type="ECO:0000256" key="3">
    <source>
        <dbReference type="ARBA" id="ARBA00004651"/>
    </source>
</evidence>
<feature type="transmembrane region" description="Helical" evidence="18">
    <location>
        <begin position="382"/>
        <end position="404"/>
    </location>
</feature>
<proteinExistence type="inferred from homology"/>
<evidence type="ECO:0000256" key="15">
    <source>
        <dbReference type="ARBA" id="ARBA00030679"/>
    </source>
</evidence>
<keyword evidence="13 18" id="KW-0472">Membrane</keyword>
<dbReference type="Pfam" id="PF22627">
    <property type="entry name" value="AglB_core-like"/>
    <property type="match status" value="1"/>
</dbReference>
<evidence type="ECO:0000256" key="9">
    <source>
        <dbReference type="ARBA" id="ARBA00022692"/>
    </source>
</evidence>
<feature type="domain" description="Archaeal glycosylation protein B peripheral" evidence="20">
    <location>
        <begin position="781"/>
        <end position="883"/>
    </location>
</feature>
<feature type="transmembrane region" description="Helical" evidence="18">
    <location>
        <begin position="109"/>
        <end position="131"/>
    </location>
</feature>
<dbReference type="GO" id="GO:0046872">
    <property type="term" value="F:metal ion binding"/>
    <property type="evidence" value="ECO:0007669"/>
    <property type="project" value="UniProtKB-KW"/>
</dbReference>
<feature type="transmembrane region" description="Helical" evidence="18">
    <location>
        <begin position="12"/>
        <end position="30"/>
    </location>
</feature>
<evidence type="ECO:0000313" key="23">
    <source>
        <dbReference type="Proteomes" id="UP001596432"/>
    </source>
</evidence>
<dbReference type="NCBIfam" id="TIGR04154">
    <property type="entry name" value="archaeo_STT3"/>
    <property type="match status" value="1"/>
</dbReference>
<comment type="cofactor">
    <cofactor evidence="1">
        <name>Mn(2+)</name>
        <dbReference type="ChEBI" id="CHEBI:29035"/>
    </cofactor>
</comment>
<comment type="catalytic activity">
    <reaction evidence="16">
        <text>an archaeal dolichyl phosphooligosaccharide + [protein]-L-asparagine = an archaeal dolichyl phosphate + a glycoprotein with the oligosaccharide chain attached by N-beta-D-glycosyl linkage to a protein L-asparagine.</text>
        <dbReference type="EC" id="2.4.99.21"/>
    </reaction>
</comment>
<accession>A0ABD5XT56</accession>
<dbReference type="InterPro" id="IPR026410">
    <property type="entry name" value="OlisacTrfase_arch"/>
</dbReference>
<feature type="domain" description="AglB-like core" evidence="21">
    <location>
        <begin position="508"/>
        <end position="597"/>
    </location>
</feature>
<evidence type="ECO:0000256" key="1">
    <source>
        <dbReference type="ARBA" id="ARBA00001936"/>
    </source>
</evidence>
<dbReference type="GeneID" id="78818582"/>
<feature type="region of interest" description="Disordered" evidence="17">
    <location>
        <begin position="891"/>
        <end position="943"/>
    </location>
</feature>
<evidence type="ECO:0000313" key="22">
    <source>
        <dbReference type="EMBL" id="MFC7138345.1"/>
    </source>
</evidence>
<dbReference type="GO" id="GO:0005886">
    <property type="term" value="C:plasma membrane"/>
    <property type="evidence" value="ECO:0007669"/>
    <property type="project" value="UniProtKB-SubCell"/>
</dbReference>
<evidence type="ECO:0000256" key="13">
    <source>
        <dbReference type="ARBA" id="ARBA00023136"/>
    </source>
</evidence>
<evidence type="ECO:0000256" key="12">
    <source>
        <dbReference type="ARBA" id="ARBA00022989"/>
    </source>
</evidence>
<feature type="compositionally biased region" description="Basic and acidic residues" evidence="17">
    <location>
        <begin position="929"/>
        <end position="943"/>
    </location>
</feature>
<dbReference type="AlphaFoldDB" id="A0ABD5XT56"/>
<dbReference type="InterPro" id="IPR054479">
    <property type="entry name" value="AglB-like_core"/>
</dbReference>
<keyword evidence="7" id="KW-0328">Glycosyltransferase</keyword>
<feature type="transmembrane region" description="Helical" evidence="18">
    <location>
        <begin position="471"/>
        <end position="492"/>
    </location>
</feature>
<gene>
    <name evidence="22" type="ORF">ACFQMA_00660</name>
</gene>
<evidence type="ECO:0000256" key="17">
    <source>
        <dbReference type="SAM" id="MobiDB-lite"/>
    </source>
</evidence>
<dbReference type="RefSeq" id="WP_274323976.1">
    <property type="nucleotide sequence ID" value="NZ_CP118158.1"/>
</dbReference>
<dbReference type="Gene3D" id="2.60.40.3390">
    <property type="match status" value="1"/>
</dbReference>
<dbReference type="EC" id="2.4.99.21" evidence="6"/>
<dbReference type="EMBL" id="JBHTAS010000001">
    <property type="protein sequence ID" value="MFC7138345.1"/>
    <property type="molecule type" value="Genomic_DNA"/>
</dbReference>
<dbReference type="Gene3D" id="3.40.50.12610">
    <property type="match status" value="1"/>
</dbReference>
<comment type="caution">
    <text evidence="22">The sequence shown here is derived from an EMBL/GenBank/DDBJ whole genome shotgun (WGS) entry which is preliminary data.</text>
</comment>
<keyword evidence="11" id="KW-0460">Magnesium</keyword>
<keyword evidence="9 18" id="KW-0812">Transmembrane</keyword>
<feature type="transmembrane region" description="Helical" evidence="18">
    <location>
        <begin position="173"/>
        <end position="191"/>
    </location>
</feature>
<evidence type="ECO:0000259" key="20">
    <source>
        <dbReference type="Pfam" id="PF18079"/>
    </source>
</evidence>
<evidence type="ECO:0000256" key="14">
    <source>
        <dbReference type="ARBA" id="ARBA00023211"/>
    </source>
</evidence>
<feature type="transmembrane region" description="Helical" evidence="18">
    <location>
        <begin position="348"/>
        <end position="370"/>
    </location>
</feature>
<feature type="domain" description="Oligosaccharyl transferase STT3 N-terminal" evidence="19">
    <location>
        <begin position="38"/>
        <end position="438"/>
    </location>
</feature>
<comment type="cofactor">
    <cofactor evidence="2">
        <name>Mg(2+)</name>
        <dbReference type="ChEBI" id="CHEBI:18420"/>
    </cofactor>
</comment>
<dbReference type="Pfam" id="PF02516">
    <property type="entry name" value="STT3"/>
    <property type="match status" value="1"/>
</dbReference>
<keyword evidence="8 22" id="KW-0808">Transferase</keyword>
<feature type="transmembrane region" description="Helical" evidence="18">
    <location>
        <begin position="433"/>
        <end position="451"/>
    </location>
</feature>
<keyword evidence="12 18" id="KW-1133">Transmembrane helix</keyword>
<evidence type="ECO:0000256" key="18">
    <source>
        <dbReference type="SAM" id="Phobius"/>
    </source>
</evidence>
<feature type="compositionally biased region" description="Low complexity" evidence="17">
    <location>
        <begin position="896"/>
        <end position="908"/>
    </location>
</feature>
<reference evidence="22 23" key="1">
    <citation type="journal article" date="2019" name="Int. J. Syst. Evol. Microbiol.">
        <title>The Global Catalogue of Microorganisms (GCM) 10K type strain sequencing project: providing services to taxonomists for standard genome sequencing and annotation.</title>
        <authorList>
            <consortium name="The Broad Institute Genomics Platform"/>
            <consortium name="The Broad Institute Genome Sequencing Center for Infectious Disease"/>
            <person name="Wu L."/>
            <person name="Ma J."/>
        </authorList>
    </citation>
    <scope>NUCLEOTIDE SEQUENCE [LARGE SCALE GENOMIC DNA]</scope>
    <source>
        <strain evidence="22 23">XZYJT29</strain>
    </source>
</reference>
<feature type="transmembrane region" description="Helical" evidence="18">
    <location>
        <begin position="256"/>
        <end position="278"/>
    </location>
</feature>
<dbReference type="PANTHER" id="PTHR13872">
    <property type="entry name" value="DOLICHYL-DIPHOSPHOOLIGOSACCHARIDE--PROTEIN GLYCOSYLTRANSFERASE SUBUNIT"/>
    <property type="match status" value="1"/>
</dbReference>
<dbReference type="InterPro" id="IPR048307">
    <property type="entry name" value="STT3_N"/>
</dbReference>
<dbReference type="Proteomes" id="UP001596432">
    <property type="component" value="Unassembled WGS sequence"/>
</dbReference>
<keyword evidence="23" id="KW-1185">Reference proteome</keyword>
<comment type="pathway">
    <text evidence="4">Protein modification; protein glycosylation.</text>
</comment>
<evidence type="ECO:0000256" key="8">
    <source>
        <dbReference type="ARBA" id="ARBA00022679"/>
    </source>
</evidence>
<evidence type="ECO:0000256" key="16">
    <source>
        <dbReference type="ARBA" id="ARBA00034066"/>
    </source>
</evidence>
<feature type="transmembrane region" description="Helical" evidence="18">
    <location>
        <begin position="410"/>
        <end position="426"/>
    </location>
</feature>
<evidence type="ECO:0000256" key="11">
    <source>
        <dbReference type="ARBA" id="ARBA00022842"/>
    </source>
</evidence>
<evidence type="ECO:0000256" key="6">
    <source>
        <dbReference type="ARBA" id="ARBA00012602"/>
    </source>
</evidence>